<evidence type="ECO:0000256" key="4">
    <source>
        <dbReference type="ARBA" id="ARBA00012784"/>
    </source>
</evidence>
<evidence type="ECO:0000259" key="12">
    <source>
        <dbReference type="Pfam" id="PF00962"/>
    </source>
</evidence>
<dbReference type="SUPFAM" id="SSF51556">
    <property type="entry name" value="Metallo-dependent hydrolases"/>
    <property type="match status" value="1"/>
</dbReference>
<dbReference type="InterPro" id="IPR032466">
    <property type="entry name" value="Metal_Hydrolase"/>
</dbReference>
<accession>A0AAD4PM06</accession>
<proteinExistence type="inferred from homology"/>
<keyword evidence="7" id="KW-0479">Metal-binding</keyword>
<keyword evidence="6" id="KW-0964">Secreted</keyword>
<dbReference type="Proteomes" id="UP001200034">
    <property type="component" value="Unassembled WGS sequence"/>
</dbReference>
<evidence type="ECO:0000313" key="14">
    <source>
        <dbReference type="EMBL" id="KAH8371706.1"/>
    </source>
</evidence>
<dbReference type="GO" id="GO:0005615">
    <property type="term" value="C:extracellular space"/>
    <property type="evidence" value="ECO:0007669"/>
    <property type="project" value="InterPro"/>
</dbReference>
<evidence type="ECO:0000256" key="7">
    <source>
        <dbReference type="ARBA" id="ARBA00022723"/>
    </source>
</evidence>
<dbReference type="EMBL" id="JAJJHW010002585">
    <property type="protein sequence ID" value="KAH8371706.1"/>
    <property type="molecule type" value="Genomic_DNA"/>
</dbReference>
<dbReference type="InterPro" id="IPR013659">
    <property type="entry name" value="A_deaminase_N"/>
</dbReference>
<dbReference type="Pfam" id="PF08451">
    <property type="entry name" value="A_deaminase_N"/>
    <property type="match status" value="1"/>
</dbReference>
<dbReference type="PANTHER" id="PTHR11409">
    <property type="entry name" value="ADENOSINE DEAMINASE"/>
    <property type="match status" value="1"/>
</dbReference>
<dbReference type="GO" id="GO:0046872">
    <property type="term" value="F:metal ion binding"/>
    <property type="evidence" value="ECO:0007669"/>
    <property type="project" value="UniProtKB-KW"/>
</dbReference>
<evidence type="ECO:0000256" key="2">
    <source>
        <dbReference type="ARBA" id="ARBA00004613"/>
    </source>
</evidence>
<name>A0AAD4PM06_9MUSC</name>
<evidence type="ECO:0000256" key="11">
    <source>
        <dbReference type="SAM" id="SignalP"/>
    </source>
</evidence>
<dbReference type="GO" id="GO:0006154">
    <property type="term" value="P:adenosine catabolic process"/>
    <property type="evidence" value="ECO:0007669"/>
    <property type="project" value="InterPro"/>
</dbReference>
<dbReference type="AlphaFoldDB" id="A0AAD4PM06"/>
<dbReference type="CDD" id="cd01321">
    <property type="entry name" value="ADGF"/>
    <property type="match status" value="1"/>
</dbReference>
<organism evidence="14 15">
    <name type="scientific">Drosophila rubida</name>
    <dbReference type="NCBI Taxonomy" id="30044"/>
    <lineage>
        <taxon>Eukaryota</taxon>
        <taxon>Metazoa</taxon>
        <taxon>Ecdysozoa</taxon>
        <taxon>Arthropoda</taxon>
        <taxon>Hexapoda</taxon>
        <taxon>Insecta</taxon>
        <taxon>Pterygota</taxon>
        <taxon>Neoptera</taxon>
        <taxon>Endopterygota</taxon>
        <taxon>Diptera</taxon>
        <taxon>Brachycera</taxon>
        <taxon>Muscomorpha</taxon>
        <taxon>Ephydroidea</taxon>
        <taxon>Drosophilidae</taxon>
        <taxon>Drosophila</taxon>
    </lineage>
</organism>
<evidence type="ECO:0000313" key="15">
    <source>
        <dbReference type="Proteomes" id="UP001200034"/>
    </source>
</evidence>
<comment type="subcellular location">
    <subcellularLocation>
        <location evidence="2">Secreted</location>
    </subcellularLocation>
</comment>
<evidence type="ECO:0000256" key="8">
    <source>
        <dbReference type="ARBA" id="ARBA00022729"/>
    </source>
</evidence>
<evidence type="ECO:0000256" key="3">
    <source>
        <dbReference type="ARBA" id="ARBA00006083"/>
    </source>
</evidence>
<dbReference type="GO" id="GO:0004000">
    <property type="term" value="F:adenosine deaminase activity"/>
    <property type="evidence" value="ECO:0007669"/>
    <property type="project" value="InterPro"/>
</dbReference>
<keyword evidence="8 11" id="KW-0732">Signal</keyword>
<feature type="chain" id="PRO_5042001070" description="Adenosine deaminase" evidence="11">
    <location>
        <begin position="25"/>
        <end position="551"/>
    </location>
</feature>
<keyword evidence="15" id="KW-1185">Reference proteome</keyword>
<dbReference type="EC" id="3.5.4.4" evidence="4"/>
<comment type="caution">
    <text evidence="14">The sequence shown here is derived from an EMBL/GenBank/DDBJ whole genome shotgun (WGS) entry which is preliminary data.</text>
</comment>
<evidence type="ECO:0000256" key="10">
    <source>
        <dbReference type="ARBA" id="ARBA00047764"/>
    </source>
</evidence>
<sequence length="551" mass="62118">TNMLQRGHLIALLSVCLCLGLAESRTRPKDLSITKYAYTTGSSSHVESLLGTARPTPDAYKTVRNAFARYEESRALGHDLELNSCEVLANATIMKAKVEEYTLGEVTPHLFNPSQHIFTVLEAINKTELFQMLRRMPKGAVLHAHDTALCSTAAIIELTYKPDLWICQQTGDLSAEALRFAREKPEALSADGQNCDWSLLSEVRAKYTAEKVDNYLAERLTLYPTTEFLDNNDAWSQFMKIFALLDGLLMYAPVWGEYYYKALEEFLADGVQYLEFRTLLPTLYDMDGTVYTPLDTVRIYVDTLKEFKDKHPDFIGSRMIYAPLRNTDAAGILGYIKIVKEIKEKYPEFLAGFDLVGQEELGKPLNEFIDQLLQVPEDIDFYFHAGETNWFGSTTDENLIDALLLGTKRIGHGFALVKHPVVLDLVKKLNVAIEVSPVSNQVLQLISDFRNHPCAQFIADGYPVVISSDDPSFWKATPLSHDFYIAFLGIASQHADLRLLKKLALNSIQYSSLSADDKFDALTKWQAKWDEFLDYVNNVPPNGASPRVCLD</sequence>
<dbReference type="Pfam" id="PF00962">
    <property type="entry name" value="A_deaminase"/>
    <property type="match status" value="1"/>
</dbReference>
<dbReference type="InterPro" id="IPR006330">
    <property type="entry name" value="Ado/ade_deaminase"/>
</dbReference>
<evidence type="ECO:0000259" key="13">
    <source>
        <dbReference type="Pfam" id="PF08451"/>
    </source>
</evidence>
<dbReference type="InterPro" id="IPR001365">
    <property type="entry name" value="A_deaminase_dom"/>
</dbReference>
<comment type="catalytic activity">
    <reaction evidence="10">
        <text>adenosine + H2O + H(+) = inosine + NH4(+)</text>
        <dbReference type="Rhea" id="RHEA:24408"/>
        <dbReference type="ChEBI" id="CHEBI:15377"/>
        <dbReference type="ChEBI" id="CHEBI:15378"/>
        <dbReference type="ChEBI" id="CHEBI:16335"/>
        <dbReference type="ChEBI" id="CHEBI:17596"/>
        <dbReference type="ChEBI" id="CHEBI:28938"/>
        <dbReference type="EC" id="3.5.4.4"/>
    </reaction>
</comment>
<evidence type="ECO:0000256" key="5">
    <source>
        <dbReference type="ARBA" id="ARBA00018099"/>
    </source>
</evidence>
<feature type="non-terminal residue" evidence="14">
    <location>
        <position position="1"/>
    </location>
</feature>
<dbReference type="FunFam" id="3.20.20.140:FF:000017">
    <property type="entry name" value="Adenosine deaminase 2"/>
    <property type="match status" value="1"/>
</dbReference>
<evidence type="ECO:0000256" key="1">
    <source>
        <dbReference type="ARBA" id="ARBA00001947"/>
    </source>
</evidence>
<evidence type="ECO:0000256" key="9">
    <source>
        <dbReference type="ARBA" id="ARBA00022801"/>
    </source>
</evidence>
<keyword evidence="9" id="KW-0378">Hydrolase</keyword>
<dbReference type="Gene3D" id="3.20.20.140">
    <property type="entry name" value="Metal-dependent hydrolases"/>
    <property type="match status" value="1"/>
</dbReference>
<dbReference type="PANTHER" id="PTHR11409:SF39">
    <property type="entry name" value="ADENOSINE DEAMINASE 2"/>
    <property type="match status" value="1"/>
</dbReference>
<feature type="domain" description="Adenosine deaminase" evidence="12">
    <location>
        <begin position="221"/>
        <end position="519"/>
    </location>
</feature>
<gene>
    <name evidence="14" type="ORF">KR093_008554</name>
</gene>
<protein>
    <recommendedName>
        <fullName evidence="5">Adenosine deaminase</fullName>
        <ecNumber evidence="4">3.5.4.4</ecNumber>
    </recommendedName>
</protein>
<comment type="cofactor">
    <cofactor evidence="1">
        <name>Zn(2+)</name>
        <dbReference type="ChEBI" id="CHEBI:29105"/>
    </cofactor>
</comment>
<feature type="domain" description="Adenosine/AMP deaminase N-terminal" evidence="13">
    <location>
        <begin position="46"/>
        <end position="133"/>
    </location>
</feature>
<reference evidence="14" key="1">
    <citation type="journal article" date="2021" name="Mol. Ecol. Resour.">
        <title>Phylogenomic analyses of the genus Drosophila reveals genomic signals of climate adaptation.</title>
        <authorList>
            <person name="Li F."/>
            <person name="Rane R.V."/>
            <person name="Luria V."/>
            <person name="Xiong Z."/>
            <person name="Chen J."/>
            <person name="Li Z."/>
            <person name="Catullo R.A."/>
            <person name="Griffin P.C."/>
            <person name="Schiffer M."/>
            <person name="Pearce S."/>
            <person name="Lee S.F."/>
            <person name="McElroy K."/>
            <person name="Stocker A."/>
            <person name="Shirriffs J."/>
            <person name="Cockerell F."/>
            <person name="Coppin C."/>
            <person name="Sgro C.M."/>
            <person name="Karger A."/>
            <person name="Cain J.W."/>
            <person name="Weber J.A."/>
            <person name="Santpere G."/>
            <person name="Kirschner M.W."/>
            <person name="Hoffmann A.A."/>
            <person name="Oakeshott J.G."/>
            <person name="Zhang G."/>
        </authorList>
    </citation>
    <scope>NUCLEOTIDE SEQUENCE</scope>
    <source>
        <strain evidence="14">BGI-SZ-2011g</strain>
    </source>
</reference>
<dbReference type="GO" id="GO:0046103">
    <property type="term" value="P:inosine biosynthetic process"/>
    <property type="evidence" value="ECO:0007669"/>
    <property type="project" value="TreeGrafter"/>
</dbReference>
<dbReference type="NCBIfam" id="TIGR01431">
    <property type="entry name" value="adm_rel"/>
    <property type="match status" value="1"/>
</dbReference>
<evidence type="ECO:0000256" key="6">
    <source>
        <dbReference type="ARBA" id="ARBA00022525"/>
    </source>
</evidence>
<dbReference type="InterPro" id="IPR006331">
    <property type="entry name" value="ADGF"/>
</dbReference>
<comment type="similarity">
    <text evidence="3">Belongs to the metallo-dependent hydrolases superfamily. Adenosine and AMP deaminases family. ADGF subfamily.</text>
</comment>
<feature type="signal peptide" evidence="11">
    <location>
        <begin position="1"/>
        <end position="24"/>
    </location>
</feature>